<dbReference type="GeneID" id="7452965"/>
<evidence type="ECO:0000256" key="1">
    <source>
        <dbReference type="SAM" id="MobiDB-lite"/>
    </source>
</evidence>
<dbReference type="RefSeq" id="XP_002293486.1">
    <property type="nucleotide sequence ID" value="XM_002293450.1"/>
</dbReference>
<feature type="region of interest" description="Disordered" evidence="1">
    <location>
        <begin position="158"/>
        <end position="220"/>
    </location>
</feature>
<dbReference type="KEGG" id="tps:THAPSDRAFT_9308"/>
<keyword evidence="3" id="KW-1185">Reference proteome</keyword>
<dbReference type="InParanoid" id="B8CAY5"/>
<feature type="compositionally biased region" description="Gly residues" evidence="1">
    <location>
        <begin position="177"/>
        <end position="205"/>
    </location>
</feature>
<feature type="compositionally biased region" description="Polar residues" evidence="1">
    <location>
        <begin position="280"/>
        <end position="293"/>
    </location>
</feature>
<feature type="compositionally biased region" description="Gly residues" evidence="1">
    <location>
        <begin position="252"/>
        <end position="264"/>
    </location>
</feature>
<proteinExistence type="predicted"/>
<evidence type="ECO:0000313" key="3">
    <source>
        <dbReference type="Proteomes" id="UP000001449"/>
    </source>
</evidence>
<feature type="region of interest" description="Disordered" evidence="1">
    <location>
        <begin position="236"/>
        <end position="323"/>
    </location>
</feature>
<evidence type="ECO:0000313" key="2">
    <source>
        <dbReference type="EMBL" id="EED89222.1"/>
    </source>
</evidence>
<dbReference type="HOGENOM" id="CLU_861904_0_0_1"/>
<protein>
    <submittedName>
        <fullName evidence="2">Uncharacterized protein</fullName>
    </submittedName>
</protein>
<dbReference type="Proteomes" id="UP000001449">
    <property type="component" value="Chromosome 13"/>
</dbReference>
<dbReference type="AlphaFoldDB" id="B8CAY5"/>
<name>B8CAY5_THAPS</name>
<gene>
    <name evidence="2" type="ORF">THAPSDRAFT_9308</name>
</gene>
<accession>B8CAY5</accession>
<dbReference type="PaxDb" id="35128-Thaps9308"/>
<reference evidence="2 3" key="2">
    <citation type="journal article" date="2008" name="Nature">
        <title>The Phaeodactylum genome reveals the evolutionary history of diatom genomes.</title>
        <authorList>
            <person name="Bowler C."/>
            <person name="Allen A.E."/>
            <person name="Badger J.H."/>
            <person name="Grimwood J."/>
            <person name="Jabbari K."/>
            <person name="Kuo A."/>
            <person name="Maheswari U."/>
            <person name="Martens C."/>
            <person name="Maumus F."/>
            <person name="Otillar R.P."/>
            <person name="Rayko E."/>
            <person name="Salamov A."/>
            <person name="Vandepoele K."/>
            <person name="Beszteri B."/>
            <person name="Gruber A."/>
            <person name="Heijde M."/>
            <person name="Katinka M."/>
            <person name="Mock T."/>
            <person name="Valentin K."/>
            <person name="Verret F."/>
            <person name="Berges J.A."/>
            <person name="Brownlee C."/>
            <person name="Cadoret J.P."/>
            <person name="Chiovitti A."/>
            <person name="Choi C.J."/>
            <person name="Coesel S."/>
            <person name="De Martino A."/>
            <person name="Detter J.C."/>
            <person name="Durkin C."/>
            <person name="Falciatore A."/>
            <person name="Fournet J."/>
            <person name="Haruta M."/>
            <person name="Huysman M.J."/>
            <person name="Jenkins B.D."/>
            <person name="Jiroutova K."/>
            <person name="Jorgensen R.E."/>
            <person name="Joubert Y."/>
            <person name="Kaplan A."/>
            <person name="Kroger N."/>
            <person name="Kroth P.G."/>
            <person name="La Roche J."/>
            <person name="Lindquist E."/>
            <person name="Lommer M."/>
            <person name="Martin-Jezequel V."/>
            <person name="Lopez P.J."/>
            <person name="Lucas S."/>
            <person name="Mangogna M."/>
            <person name="McGinnis K."/>
            <person name="Medlin L.K."/>
            <person name="Montsant A."/>
            <person name="Oudot-Le Secq M.P."/>
            <person name="Napoli C."/>
            <person name="Obornik M."/>
            <person name="Parker M.S."/>
            <person name="Petit J.L."/>
            <person name="Porcel B.M."/>
            <person name="Poulsen N."/>
            <person name="Robison M."/>
            <person name="Rychlewski L."/>
            <person name="Rynearson T.A."/>
            <person name="Schmutz J."/>
            <person name="Shapiro H."/>
            <person name="Siaut M."/>
            <person name="Stanley M."/>
            <person name="Sussman M.R."/>
            <person name="Taylor A.R."/>
            <person name="Vardi A."/>
            <person name="von Dassow P."/>
            <person name="Vyverman W."/>
            <person name="Willis A."/>
            <person name="Wyrwicz L.S."/>
            <person name="Rokhsar D.S."/>
            <person name="Weissenbach J."/>
            <person name="Armbrust E.V."/>
            <person name="Green B.R."/>
            <person name="Van de Peer Y."/>
            <person name="Grigoriev I.V."/>
        </authorList>
    </citation>
    <scope>NUCLEOTIDE SEQUENCE [LARGE SCALE GENOMIC DNA]</scope>
    <source>
        <strain evidence="2 3">CCMP1335</strain>
    </source>
</reference>
<organism evidence="2 3">
    <name type="scientific">Thalassiosira pseudonana</name>
    <name type="common">Marine diatom</name>
    <name type="synonym">Cyclotella nana</name>
    <dbReference type="NCBI Taxonomy" id="35128"/>
    <lineage>
        <taxon>Eukaryota</taxon>
        <taxon>Sar</taxon>
        <taxon>Stramenopiles</taxon>
        <taxon>Ochrophyta</taxon>
        <taxon>Bacillariophyta</taxon>
        <taxon>Coscinodiscophyceae</taxon>
        <taxon>Thalassiosirophycidae</taxon>
        <taxon>Thalassiosirales</taxon>
        <taxon>Thalassiosiraceae</taxon>
        <taxon>Thalassiosira</taxon>
    </lineage>
</organism>
<reference evidence="2 3" key="1">
    <citation type="journal article" date="2004" name="Science">
        <title>The genome of the diatom Thalassiosira pseudonana: ecology, evolution, and metabolism.</title>
        <authorList>
            <person name="Armbrust E.V."/>
            <person name="Berges J.A."/>
            <person name="Bowler C."/>
            <person name="Green B.R."/>
            <person name="Martinez D."/>
            <person name="Putnam N.H."/>
            <person name="Zhou S."/>
            <person name="Allen A.E."/>
            <person name="Apt K.E."/>
            <person name="Bechner M."/>
            <person name="Brzezinski M.A."/>
            <person name="Chaal B.K."/>
            <person name="Chiovitti A."/>
            <person name="Davis A.K."/>
            <person name="Demarest M.S."/>
            <person name="Detter J.C."/>
            <person name="Glavina T."/>
            <person name="Goodstein D."/>
            <person name="Hadi M.Z."/>
            <person name="Hellsten U."/>
            <person name="Hildebrand M."/>
            <person name="Jenkins B.D."/>
            <person name="Jurka J."/>
            <person name="Kapitonov V.V."/>
            <person name="Kroger N."/>
            <person name="Lau W.W."/>
            <person name="Lane T.W."/>
            <person name="Larimer F.W."/>
            <person name="Lippmeier J.C."/>
            <person name="Lucas S."/>
            <person name="Medina M."/>
            <person name="Montsant A."/>
            <person name="Obornik M."/>
            <person name="Parker M.S."/>
            <person name="Palenik B."/>
            <person name="Pazour G.J."/>
            <person name="Richardson P.M."/>
            <person name="Rynearson T.A."/>
            <person name="Saito M.A."/>
            <person name="Schwartz D.C."/>
            <person name="Thamatrakoln K."/>
            <person name="Valentin K."/>
            <person name="Vardi A."/>
            <person name="Wilkerson F.P."/>
            <person name="Rokhsar D.S."/>
        </authorList>
    </citation>
    <scope>NUCLEOTIDE SEQUENCE [LARGE SCALE GENOMIC DNA]</scope>
    <source>
        <strain evidence="2 3">CCMP1335</strain>
    </source>
</reference>
<dbReference type="EMBL" id="CM000648">
    <property type="protein sequence ID" value="EED89222.1"/>
    <property type="molecule type" value="Genomic_DNA"/>
</dbReference>
<sequence>MTNGSFHGVPCTPIGRFDNFRYTEEECAAALDNGGSLFHGDNAAFHDILTVAVRDDPALLILMQPTERSKDGRKANRALYERCLGQNYVKTQINAINAQIRSTQYNGEQGNSLDDGTHCSQILTNIHAKELDAAISTIRANKLDENFDLMMNFLAQHITPPSKREQRRLAATSRTGRAGGRGSGPGAAGRGNGGGADRGRSGGQGDSYRKPKAWRREDYGRVPDENFRTWSQAEKDKYHAERKEHNRQKPRGGSGGRGNRGGGQLAVLSSRMDELPRSICQLTSRGDGCSSNSRSHRRSDGGTCQARRSPSRSRSRDRHGDSE</sequence>